<gene>
    <name evidence="1" type="ORF">LCGC14_3010140</name>
</gene>
<name>A0A0F8ZPN3_9ZZZZ</name>
<organism evidence="1">
    <name type="scientific">marine sediment metagenome</name>
    <dbReference type="NCBI Taxonomy" id="412755"/>
    <lineage>
        <taxon>unclassified sequences</taxon>
        <taxon>metagenomes</taxon>
        <taxon>ecological metagenomes</taxon>
    </lineage>
</organism>
<sequence>MSEEYFQPPETAEACADNVRDDPITEGLMCECCGEHRAVGVASSFCPVSAAFCMCCLRAGLEPPYLLRASEQINEGRENMRQDLRDLLGRLDIEQA</sequence>
<proteinExistence type="predicted"/>
<accession>A0A0F8ZPN3</accession>
<dbReference type="EMBL" id="LAZR01062282">
    <property type="protein sequence ID" value="KKK61856.1"/>
    <property type="molecule type" value="Genomic_DNA"/>
</dbReference>
<reference evidence="1" key="1">
    <citation type="journal article" date="2015" name="Nature">
        <title>Complex archaea that bridge the gap between prokaryotes and eukaryotes.</title>
        <authorList>
            <person name="Spang A."/>
            <person name="Saw J.H."/>
            <person name="Jorgensen S.L."/>
            <person name="Zaremba-Niedzwiedzka K."/>
            <person name="Martijn J."/>
            <person name="Lind A.E."/>
            <person name="van Eijk R."/>
            <person name="Schleper C."/>
            <person name="Guy L."/>
            <person name="Ettema T.J."/>
        </authorList>
    </citation>
    <scope>NUCLEOTIDE SEQUENCE</scope>
</reference>
<dbReference type="AlphaFoldDB" id="A0A0F8ZPN3"/>
<protein>
    <submittedName>
        <fullName evidence="1">Uncharacterized protein</fullName>
    </submittedName>
</protein>
<comment type="caution">
    <text evidence="1">The sequence shown here is derived from an EMBL/GenBank/DDBJ whole genome shotgun (WGS) entry which is preliminary data.</text>
</comment>
<evidence type="ECO:0000313" key="1">
    <source>
        <dbReference type="EMBL" id="KKK61856.1"/>
    </source>
</evidence>